<reference evidence="4 5" key="1">
    <citation type="submission" date="2022-08" db="EMBL/GenBank/DDBJ databases">
        <title>Reclassification of Massilia species as members of the genera Telluria, Duganella, Pseudoduganella, Mokoshia gen. nov. and Zemynaea gen. nov. using orthogonal and non-orthogonal genome-based approaches.</title>
        <authorList>
            <person name="Bowman J.P."/>
        </authorList>
    </citation>
    <scope>NUCLEOTIDE SEQUENCE [LARGE SCALE GENOMIC DNA]</scope>
    <source>
        <strain evidence="4 5">JCM 31316</strain>
    </source>
</reference>
<dbReference type="Gene3D" id="3.90.1170.50">
    <property type="entry name" value="Aldehyde oxidase/xanthine dehydrogenase, a/b hammerhead"/>
    <property type="match status" value="1"/>
</dbReference>
<dbReference type="SUPFAM" id="SSF54665">
    <property type="entry name" value="CO dehydrogenase molybdoprotein N-domain-like"/>
    <property type="match status" value="1"/>
</dbReference>
<organism evidence="4 5">
    <name type="scientific">Massilia pinisoli</name>
    <dbReference type="NCBI Taxonomy" id="1772194"/>
    <lineage>
        <taxon>Bacteria</taxon>
        <taxon>Pseudomonadati</taxon>
        <taxon>Pseudomonadota</taxon>
        <taxon>Betaproteobacteria</taxon>
        <taxon>Burkholderiales</taxon>
        <taxon>Oxalobacteraceae</taxon>
        <taxon>Telluria group</taxon>
        <taxon>Massilia</taxon>
    </lineage>
</organism>
<evidence type="ECO:0000259" key="3">
    <source>
        <dbReference type="SMART" id="SM01008"/>
    </source>
</evidence>
<name>A0ABT1ZS59_9BURK</name>
<feature type="domain" description="Aldehyde oxidase/xanthine dehydrogenase a/b hammerhead" evidence="3">
    <location>
        <begin position="265"/>
        <end position="353"/>
    </location>
</feature>
<keyword evidence="2" id="KW-0812">Transmembrane</keyword>
<dbReference type="SMART" id="SM01008">
    <property type="entry name" value="Ald_Xan_dh_C"/>
    <property type="match status" value="1"/>
</dbReference>
<keyword evidence="5" id="KW-1185">Reference proteome</keyword>
<dbReference type="Pfam" id="PF20256">
    <property type="entry name" value="MoCoBD_2"/>
    <property type="match status" value="2"/>
</dbReference>
<dbReference type="InterPro" id="IPR052516">
    <property type="entry name" value="N-heterocyclic_Hydroxylase"/>
</dbReference>
<dbReference type="InterPro" id="IPR037165">
    <property type="entry name" value="AldOxase/xan_DH_Mopterin-bd_sf"/>
</dbReference>
<gene>
    <name evidence="4" type="ORF">NX784_14310</name>
</gene>
<sequence>MRDTSGPGSDKDGREPVPGVRGARKGRRRFLLGGLAAGATLVVGWGVAPPRQRLRATAGSAVHDAGTVALNGWVAIASDGTVDVVVPRSEMGQGVHTALPMLLAEELDAPLASVRVVQAPIDKIFANLTVLRDTLPFHPDDLGNVPQGARWIAGKVARELGIMFTGGSSSVKDAWPTMRAAGAVARAMLLRAAAEQWKTNVDTLTTRDGMVVHPDGRRAPYGLLAARAAALGGSIAASDVPLKTPAQFTLIGKPLPRRDAASKVNGQARFGVDVRPEGLLYAALRMAPVLGGGVGGFEADAIAAMPGVVKVVDVSAALAPLSGAGAGVAVVAEGWWQAKQAALALPVRWTVSPHAALSSESVFAGFAQALDRESGYTYFESGSPDAPAPAGARTVQAEYRAPFLAHATMEPQNCTAQVLNGKVKLWAPTQVASIAVDVAAKVAGVSRDDVSIEVTMLGGGFGRRLETDMVAQAVAVAMQTRGRPVQLIWTREDDTGHDVYRPAALARYTACVGADGRVLAWDSKLASGAIGHQYFPRNLGLPGVGPDKTTAEGEYDMQYAIANRRSRHVAVESIVPIGYWRSVGHSHNAFFKESFADELAHAAGQDPAAWRRALLKDHPRHLAVLDAALARAGTPAAGRAHGLAVHQSFGTVVAMVAEVSVAEVPLAEVPLADKDIRVHRVVCAVDCGIAVNPNIVAQQVESSVVFGLSAALAGEITFANGQPQQTNFGDYPVLRMAQVPDVETIVMPSAAPPEGMGEPAVPPVAPAVANAVFKLTGQRLRSLPLRLA</sequence>
<dbReference type="InterPro" id="IPR012368">
    <property type="entry name" value="OxRdtase_Mopterin-bd_su_IorB"/>
</dbReference>
<dbReference type="PIRSF" id="PIRSF036389">
    <property type="entry name" value="IOR_B"/>
    <property type="match status" value="1"/>
</dbReference>
<proteinExistence type="predicted"/>
<dbReference type="RefSeq" id="WP_258817349.1">
    <property type="nucleotide sequence ID" value="NZ_JANUGW010000009.1"/>
</dbReference>
<dbReference type="InterPro" id="IPR036856">
    <property type="entry name" value="Ald_Oxase/Xan_DH_a/b_sf"/>
</dbReference>
<evidence type="ECO:0000256" key="2">
    <source>
        <dbReference type="SAM" id="Phobius"/>
    </source>
</evidence>
<dbReference type="EMBL" id="JANUGW010000009">
    <property type="protein sequence ID" value="MCS0582762.1"/>
    <property type="molecule type" value="Genomic_DNA"/>
</dbReference>
<evidence type="ECO:0000313" key="4">
    <source>
        <dbReference type="EMBL" id="MCS0582762.1"/>
    </source>
</evidence>
<evidence type="ECO:0000313" key="5">
    <source>
        <dbReference type="Proteomes" id="UP001204151"/>
    </source>
</evidence>
<feature type="transmembrane region" description="Helical" evidence="2">
    <location>
        <begin position="30"/>
        <end position="48"/>
    </location>
</feature>
<dbReference type="InterPro" id="IPR000674">
    <property type="entry name" value="Ald_Oxase/Xan_DH_a/b"/>
</dbReference>
<comment type="caution">
    <text evidence="4">The sequence shown here is derived from an EMBL/GenBank/DDBJ whole genome shotgun (WGS) entry which is preliminary data.</text>
</comment>
<keyword evidence="2" id="KW-1133">Transmembrane helix</keyword>
<protein>
    <submittedName>
        <fullName evidence="4">Molybdopterin-dependent oxidoreductase</fullName>
    </submittedName>
</protein>
<dbReference type="InterPro" id="IPR008274">
    <property type="entry name" value="AldOxase/xan_DH_MoCoBD1"/>
</dbReference>
<accession>A0ABT1ZS59</accession>
<dbReference type="Proteomes" id="UP001204151">
    <property type="component" value="Unassembled WGS sequence"/>
</dbReference>
<dbReference type="Gene3D" id="3.30.365.10">
    <property type="entry name" value="Aldehyde oxidase/xanthine dehydrogenase, molybdopterin binding domain"/>
    <property type="match status" value="4"/>
</dbReference>
<dbReference type="PROSITE" id="PS51318">
    <property type="entry name" value="TAT"/>
    <property type="match status" value="1"/>
</dbReference>
<evidence type="ECO:0000256" key="1">
    <source>
        <dbReference type="SAM" id="MobiDB-lite"/>
    </source>
</evidence>
<dbReference type="Pfam" id="PF02738">
    <property type="entry name" value="MoCoBD_1"/>
    <property type="match status" value="1"/>
</dbReference>
<dbReference type="InterPro" id="IPR046867">
    <property type="entry name" value="AldOxase/xan_DH_MoCoBD2"/>
</dbReference>
<dbReference type="SUPFAM" id="SSF56003">
    <property type="entry name" value="Molybdenum cofactor-binding domain"/>
    <property type="match status" value="2"/>
</dbReference>
<dbReference type="PANTHER" id="PTHR47495:SF2">
    <property type="entry name" value="ALDEHYDE DEHYDROGENASE"/>
    <property type="match status" value="1"/>
</dbReference>
<dbReference type="InterPro" id="IPR006311">
    <property type="entry name" value="TAT_signal"/>
</dbReference>
<feature type="region of interest" description="Disordered" evidence="1">
    <location>
        <begin position="1"/>
        <end position="23"/>
    </location>
</feature>
<feature type="compositionally biased region" description="Basic and acidic residues" evidence="1">
    <location>
        <begin position="1"/>
        <end position="15"/>
    </location>
</feature>
<keyword evidence="2" id="KW-0472">Membrane</keyword>
<dbReference type="PANTHER" id="PTHR47495">
    <property type="entry name" value="ALDEHYDE DEHYDROGENASE"/>
    <property type="match status" value="1"/>
</dbReference>